<dbReference type="InterPro" id="IPR028160">
    <property type="entry name" value="Slx9-like"/>
</dbReference>
<dbReference type="GO" id="GO:0030686">
    <property type="term" value="C:90S preribosome"/>
    <property type="evidence" value="ECO:0007669"/>
    <property type="project" value="InterPro"/>
</dbReference>
<accession>A0A6P7FRI1</accession>
<evidence type="ECO:0000256" key="1">
    <source>
        <dbReference type="ARBA" id="ARBA00004604"/>
    </source>
</evidence>
<feature type="compositionally biased region" description="Basic residues" evidence="4">
    <location>
        <begin position="136"/>
        <end position="150"/>
    </location>
</feature>
<gene>
    <name evidence="5" type="primary">LOC114333301</name>
</gene>
<dbReference type="FunCoup" id="A0A6P7FRI1">
    <property type="interactions" value="762"/>
</dbReference>
<evidence type="ECO:0000256" key="2">
    <source>
        <dbReference type="ARBA" id="ARBA00011022"/>
    </source>
</evidence>
<comment type="subcellular location">
    <subcellularLocation>
        <location evidence="1">Nucleus</location>
        <location evidence="1">Nucleolus</location>
    </subcellularLocation>
</comment>
<organism evidence="5">
    <name type="scientific">Diabrotica virgifera virgifera</name>
    <name type="common">western corn rootworm</name>
    <dbReference type="NCBI Taxonomy" id="50390"/>
    <lineage>
        <taxon>Eukaryota</taxon>
        <taxon>Metazoa</taxon>
        <taxon>Ecdysozoa</taxon>
        <taxon>Arthropoda</taxon>
        <taxon>Hexapoda</taxon>
        <taxon>Insecta</taxon>
        <taxon>Pterygota</taxon>
        <taxon>Neoptera</taxon>
        <taxon>Endopterygota</taxon>
        <taxon>Coleoptera</taxon>
        <taxon>Polyphaga</taxon>
        <taxon>Cucujiformia</taxon>
        <taxon>Chrysomeloidea</taxon>
        <taxon>Chrysomelidae</taxon>
        <taxon>Galerucinae</taxon>
        <taxon>Diabroticina</taxon>
        <taxon>Diabroticites</taxon>
        <taxon>Diabrotica</taxon>
    </lineage>
</organism>
<dbReference type="GO" id="GO:0030688">
    <property type="term" value="C:preribosome, small subunit precursor"/>
    <property type="evidence" value="ECO:0007669"/>
    <property type="project" value="InterPro"/>
</dbReference>
<feature type="region of interest" description="Disordered" evidence="4">
    <location>
        <begin position="129"/>
        <end position="150"/>
    </location>
</feature>
<comment type="similarity">
    <text evidence="2">Belongs to the SLX9 family.</text>
</comment>
<dbReference type="PANTHER" id="PTHR31109:SF2">
    <property type="entry name" value="RIBOSOME BIOGENESIS PROTEIN SLX9 HOMOLOG"/>
    <property type="match status" value="1"/>
</dbReference>
<protein>
    <submittedName>
        <fullName evidence="5">Uncharacterized protein LOC114333301</fullName>
    </submittedName>
</protein>
<evidence type="ECO:0000256" key="3">
    <source>
        <dbReference type="ARBA" id="ARBA00023242"/>
    </source>
</evidence>
<sequence>MGKVKKPKAKALGAFESKNNSAPIKESISANFDFSIKQGKSVVADDVKSVLSYKSIKSHNPINRIIKKKEKVNLKRKLLMKKIDLGNVLKKEQKIRDKRKNTSLIGDTNALHDALPSLDSLLKKKSDLEYQASKEPKKKKGVEKATKRKKKLTSNMEFYKRAIKDTTFKKNPFAVISQHVQAVVQQERCKIT</sequence>
<dbReference type="PANTHER" id="PTHR31109">
    <property type="entry name" value="PROTEIN FAM207A"/>
    <property type="match status" value="1"/>
</dbReference>
<proteinExistence type="inferred from homology"/>
<evidence type="ECO:0000256" key="4">
    <source>
        <dbReference type="SAM" id="MobiDB-lite"/>
    </source>
</evidence>
<dbReference type="Pfam" id="PF15341">
    <property type="entry name" value="SLX9"/>
    <property type="match status" value="1"/>
</dbReference>
<dbReference type="InParanoid" id="A0A6P7FRI1"/>
<dbReference type="GO" id="GO:0000462">
    <property type="term" value="P:maturation of SSU-rRNA from tricistronic rRNA transcript (SSU-rRNA, 5.8S rRNA, LSU-rRNA)"/>
    <property type="evidence" value="ECO:0007669"/>
    <property type="project" value="InterPro"/>
</dbReference>
<dbReference type="RefSeq" id="XP_028138964.1">
    <property type="nucleotide sequence ID" value="XM_028283163.1"/>
</dbReference>
<dbReference type="GO" id="GO:0005730">
    <property type="term" value="C:nucleolus"/>
    <property type="evidence" value="ECO:0007669"/>
    <property type="project" value="UniProtKB-SubCell"/>
</dbReference>
<keyword evidence="3" id="KW-0539">Nucleus</keyword>
<reference evidence="5" key="1">
    <citation type="submission" date="2025-08" db="UniProtKB">
        <authorList>
            <consortium name="RefSeq"/>
        </authorList>
    </citation>
    <scope>IDENTIFICATION</scope>
    <source>
        <tissue evidence="5">Whole insect</tissue>
    </source>
</reference>
<evidence type="ECO:0000313" key="5">
    <source>
        <dbReference type="RefSeq" id="XP_028138964.1"/>
    </source>
</evidence>
<dbReference type="OrthoDB" id="18703at2759"/>
<dbReference type="AlphaFoldDB" id="A0A6P7FRI1"/>
<name>A0A6P7FRI1_DIAVI</name>